<dbReference type="Proteomes" id="UP000248961">
    <property type="component" value="Unassembled WGS sequence"/>
</dbReference>
<keyword evidence="2" id="KW-0808">Transferase</keyword>
<dbReference type="SUPFAM" id="SSF53335">
    <property type="entry name" value="S-adenosyl-L-methionine-dependent methyltransferases"/>
    <property type="match status" value="1"/>
</dbReference>
<organism evidence="2 3">
    <name type="scientific">Aspergillus homomorphus (strain CBS 101889)</name>
    <dbReference type="NCBI Taxonomy" id="1450537"/>
    <lineage>
        <taxon>Eukaryota</taxon>
        <taxon>Fungi</taxon>
        <taxon>Dikarya</taxon>
        <taxon>Ascomycota</taxon>
        <taxon>Pezizomycotina</taxon>
        <taxon>Eurotiomycetes</taxon>
        <taxon>Eurotiomycetidae</taxon>
        <taxon>Eurotiales</taxon>
        <taxon>Aspergillaceae</taxon>
        <taxon>Aspergillus</taxon>
        <taxon>Aspergillus subgen. Circumdati</taxon>
    </lineage>
</organism>
<keyword evidence="3" id="KW-1185">Reference proteome</keyword>
<dbReference type="GO" id="GO:0003676">
    <property type="term" value="F:nucleic acid binding"/>
    <property type="evidence" value="ECO:0007669"/>
    <property type="project" value="InterPro"/>
</dbReference>
<dbReference type="GO" id="GO:0032259">
    <property type="term" value="P:methylation"/>
    <property type="evidence" value="ECO:0007669"/>
    <property type="project" value="UniProtKB-KW"/>
</dbReference>
<dbReference type="OrthoDB" id="269872at2759"/>
<proteinExistence type="predicted"/>
<dbReference type="InterPro" id="IPR029063">
    <property type="entry name" value="SAM-dependent_MTases_sf"/>
</dbReference>
<dbReference type="InterPro" id="IPR002052">
    <property type="entry name" value="DNA_methylase_N6_adenine_CS"/>
</dbReference>
<protein>
    <submittedName>
        <fullName evidence="2">S-adenosyl-L-methionine-dependent methyltransferase</fullName>
    </submittedName>
</protein>
<accession>A0A395HZL6</accession>
<dbReference type="GeneID" id="37197968"/>
<feature type="compositionally biased region" description="Pro residues" evidence="1">
    <location>
        <begin position="57"/>
        <end position="68"/>
    </location>
</feature>
<dbReference type="VEuPathDB" id="FungiDB:BO97DRAFT_388896"/>
<dbReference type="PROSITE" id="PS00092">
    <property type="entry name" value="N6_MTASE"/>
    <property type="match status" value="1"/>
</dbReference>
<dbReference type="GO" id="GO:0005739">
    <property type="term" value="C:mitochondrion"/>
    <property type="evidence" value="ECO:0007669"/>
    <property type="project" value="TreeGrafter"/>
</dbReference>
<dbReference type="STRING" id="1450537.A0A395HZL6"/>
<feature type="region of interest" description="Disordered" evidence="1">
    <location>
        <begin position="52"/>
        <end position="71"/>
    </location>
</feature>
<dbReference type="GO" id="GO:0008168">
    <property type="term" value="F:methyltransferase activity"/>
    <property type="evidence" value="ECO:0007669"/>
    <property type="project" value="UniProtKB-KW"/>
</dbReference>
<evidence type="ECO:0000256" key="1">
    <source>
        <dbReference type="SAM" id="MobiDB-lite"/>
    </source>
</evidence>
<sequence length="418" mass="46089">MPRLSTPTILRAYQQDPLLPLLLRECRTIDSARNELRWLRQHALDLIIQNEPHHPEAPQPTSPAPNPPRKNAAIRKGWRRTLREFCHARSRGTPLQYLLGDQPFGDLTILCKRGVLIPRNDTETFTYAAASQILQHASKDNKLKPNTTTANNPITTPPQSPLRILDLCTGTGCIALLLHTLLSRAYRTNPNPRPLKILGLDNNPLALRLAYRNLMHNLALRTLPPSAPSDIEFHLADVLSTAATNPDKTPTQKVPSIETLLQRIPAFCPPSTPDSSQEKTNGARVDVIISNPPYISARALVDGTTARSVRVYEPLAALVPPLSLSGGLEGGRAEDVFYARIVGLVKEVGARMVLLECGDYAQGERVVQLCRLMVVGPEAGMGREWEVKIWEEDEGSDRDVEGSKEGACLVVLKRVGSQ</sequence>
<reference evidence="2 3" key="1">
    <citation type="submission" date="2018-02" db="EMBL/GenBank/DDBJ databases">
        <title>The genomes of Aspergillus section Nigri reveals drivers in fungal speciation.</title>
        <authorList>
            <consortium name="DOE Joint Genome Institute"/>
            <person name="Vesth T.C."/>
            <person name="Nybo J."/>
            <person name="Theobald S."/>
            <person name="Brandl J."/>
            <person name="Frisvad J.C."/>
            <person name="Nielsen K.F."/>
            <person name="Lyhne E.K."/>
            <person name="Kogle M.E."/>
            <person name="Kuo A."/>
            <person name="Riley R."/>
            <person name="Clum A."/>
            <person name="Nolan M."/>
            <person name="Lipzen A."/>
            <person name="Salamov A."/>
            <person name="Henrissat B."/>
            <person name="Wiebenga A."/>
            <person name="De vries R.P."/>
            <person name="Grigoriev I.V."/>
            <person name="Mortensen U.H."/>
            <person name="Andersen M.R."/>
            <person name="Baker S.E."/>
        </authorList>
    </citation>
    <scope>NUCLEOTIDE SEQUENCE [LARGE SCALE GENOMIC DNA]</scope>
    <source>
        <strain evidence="2 3">CBS 101889</strain>
    </source>
</reference>
<gene>
    <name evidence="2" type="ORF">BO97DRAFT_388896</name>
</gene>
<dbReference type="PANTHER" id="PTHR18895">
    <property type="entry name" value="HEMK METHYLTRANSFERASE"/>
    <property type="match status" value="1"/>
</dbReference>
<evidence type="ECO:0000313" key="3">
    <source>
        <dbReference type="Proteomes" id="UP000248961"/>
    </source>
</evidence>
<dbReference type="RefSeq" id="XP_025552291.1">
    <property type="nucleotide sequence ID" value="XM_025693679.1"/>
</dbReference>
<dbReference type="EMBL" id="KZ824280">
    <property type="protein sequence ID" value="RAL13137.1"/>
    <property type="molecule type" value="Genomic_DNA"/>
</dbReference>
<evidence type="ECO:0000313" key="2">
    <source>
        <dbReference type="EMBL" id="RAL13137.1"/>
    </source>
</evidence>
<dbReference type="Gene3D" id="3.40.50.150">
    <property type="entry name" value="Vaccinia Virus protein VP39"/>
    <property type="match status" value="1"/>
</dbReference>
<dbReference type="AlphaFoldDB" id="A0A395HZL6"/>
<dbReference type="Gene3D" id="1.10.8.10">
    <property type="entry name" value="DNA helicase RuvA subunit, C-terminal domain"/>
    <property type="match status" value="1"/>
</dbReference>
<keyword evidence="2" id="KW-0489">Methyltransferase</keyword>
<name>A0A395HZL6_ASPHC</name>
<dbReference type="InterPro" id="IPR050320">
    <property type="entry name" value="N5-glutamine_MTase"/>
</dbReference>
<dbReference type="PANTHER" id="PTHR18895:SF74">
    <property type="entry name" value="MTRF1L RELEASE FACTOR GLUTAMINE METHYLTRANSFERASE"/>
    <property type="match status" value="1"/>
</dbReference>